<sequence length="61" mass="7225">MYVSCQWKGDSEHTKTITPFYFLAFDLRQHLRTQKQHDLKMIKVTSTTVASSAARTSRQWY</sequence>
<reference evidence="1" key="1">
    <citation type="submission" date="2014-11" db="EMBL/GenBank/DDBJ databases">
        <authorList>
            <person name="Amaro Gonzalez C."/>
        </authorList>
    </citation>
    <scope>NUCLEOTIDE SEQUENCE</scope>
</reference>
<protein>
    <submittedName>
        <fullName evidence="1">Uncharacterized protein</fullName>
    </submittedName>
</protein>
<name>A0A0E9X2X9_ANGAN</name>
<evidence type="ECO:0000313" key="1">
    <source>
        <dbReference type="EMBL" id="JAH96053.1"/>
    </source>
</evidence>
<dbReference type="EMBL" id="GBXM01012524">
    <property type="protein sequence ID" value="JAH96053.1"/>
    <property type="molecule type" value="Transcribed_RNA"/>
</dbReference>
<proteinExistence type="predicted"/>
<dbReference type="AlphaFoldDB" id="A0A0E9X2X9"/>
<accession>A0A0E9X2X9</accession>
<organism evidence="1">
    <name type="scientific">Anguilla anguilla</name>
    <name type="common">European freshwater eel</name>
    <name type="synonym">Muraena anguilla</name>
    <dbReference type="NCBI Taxonomy" id="7936"/>
    <lineage>
        <taxon>Eukaryota</taxon>
        <taxon>Metazoa</taxon>
        <taxon>Chordata</taxon>
        <taxon>Craniata</taxon>
        <taxon>Vertebrata</taxon>
        <taxon>Euteleostomi</taxon>
        <taxon>Actinopterygii</taxon>
        <taxon>Neopterygii</taxon>
        <taxon>Teleostei</taxon>
        <taxon>Anguilliformes</taxon>
        <taxon>Anguillidae</taxon>
        <taxon>Anguilla</taxon>
    </lineage>
</organism>
<reference evidence="1" key="2">
    <citation type="journal article" date="2015" name="Fish Shellfish Immunol.">
        <title>Early steps in the European eel (Anguilla anguilla)-Vibrio vulnificus interaction in the gills: Role of the RtxA13 toxin.</title>
        <authorList>
            <person name="Callol A."/>
            <person name="Pajuelo D."/>
            <person name="Ebbesson L."/>
            <person name="Teles M."/>
            <person name="MacKenzie S."/>
            <person name="Amaro C."/>
        </authorList>
    </citation>
    <scope>NUCLEOTIDE SEQUENCE</scope>
</reference>